<dbReference type="CDD" id="cd00229">
    <property type="entry name" value="SGNH_hydrolase"/>
    <property type="match status" value="1"/>
</dbReference>
<name>A0A1W1W4N5_9BACT</name>
<feature type="signal peptide" evidence="1">
    <location>
        <begin position="1"/>
        <end position="50"/>
    </location>
</feature>
<dbReference type="EMBL" id="FWWW01000104">
    <property type="protein sequence ID" value="SMC00579.1"/>
    <property type="molecule type" value="Genomic_DNA"/>
</dbReference>
<dbReference type="SUPFAM" id="SSF52266">
    <property type="entry name" value="SGNH hydrolase"/>
    <property type="match status" value="1"/>
</dbReference>
<dbReference type="Proteomes" id="UP000192266">
    <property type="component" value="Unassembled WGS sequence"/>
</dbReference>
<sequence length="272" mass="29250">MYRLYYSATACTQVISDPKTSFMSIKITARSFLFALSFSLLGCSSGSSNADPEPTPAPAPAPTPAAPITYKITYAGNSLLSGYLGFVIDNKIMAEVKAQGGTSLGAGTMENFSVANYVTPQVLDQMPKINAAFDPTKDVNVLVLWEGTNHIYYGATAKQAEESLLEVSRRARAAHPQWKIVVGTLLPRSEDDYPATQERDRLAVNVALRATKASGNTLFHELADVALDNRVGPGGTEKDKTYYADLVHLNDAGQQVVAPIFAKSIVAAIKQK</sequence>
<evidence type="ECO:0000256" key="1">
    <source>
        <dbReference type="SAM" id="SignalP"/>
    </source>
</evidence>
<dbReference type="InterPro" id="IPR013830">
    <property type="entry name" value="SGNH_hydro"/>
</dbReference>
<keyword evidence="4" id="KW-1185">Reference proteome</keyword>
<dbReference type="GO" id="GO:0016788">
    <property type="term" value="F:hydrolase activity, acting on ester bonds"/>
    <property type="evidence" value="ECO:0007669"/>
    <property type="project" value="UniProtKB-ARBA"/>
</dbReference>
<evidence type="ECO:0000259" key="2">
    <source>
        <dbReference type="Pfam" id="PF13472"/>
    </source>
</evidence>
<evidence type="ECO:0000313" key="3">
    <source>
        <dbReference type="EMBL" id="SMC00579.1"/>
    </source>
</evidence>
<keyword evidence="1" id="KW-0732">Signal</keyword>
<accession>A0A1W1W4N5</accession>
<dbReference type="Gene3D" id="3.40.50.1110">
    <property type="entry name" value="SGNH hydrolase"/>
    <property type="match status" value="1"/>
</dbReference>
<organism evidence="3 4">
    <name type="scientific">Hymenobacter roseosalivarius DSM 11622</name>
    <dbReference type="NCBI Taxonomy" id="645990"/>
    <lineage>
        <taxon>Bacteria</taxon>
        <taxon>Pseudomonadati</taxon>
        <taxon>Bacteroidota</taxon>
        <taxon>Cytophagia</taxon>
        <taxon>Cytophagales</taxon>
        <taxon>Hymenobacteraceae</taxon>
        <taxon>Hymenobacter</taxon>
    </lineage>
</organism>
<dbReference type="InterPro" id="IPR036514">
    <property type="entry name" value="SGNH_hydro_sf"/>
</dbReference>
<evidence type="ECO:0000313" key="4">
    <source>
        <dbReference type="Proteomes" id="UP000192266"/>
    </source>
</evidence>
<proteinExistence type="predicted"/>
<gene>
    <name evidence="3" type="ORF">SAMN00120144_1333</name>
</gene>
<feature type="domain" description="SGNH hydrolase-type esterase" evidence="2">
    <location>
        <begin position="101"/>
        <end position="256"/>
    </location>
</feature>
<dbReference type="AlphaFoldDB" id="A0A1W1W4N5"/>
<feature type="chain" id="PRO_5012935668" description="SGNH hydrolase-type esterase domain-containing protein" evidence="1">
    <location>
        <begin position="51"/>
        <end position="272"/>
    </location>
</feature>
<protein>
    <recommendedName>
        <fullName evidence="2">SGNH hydrolase-type esterase domain-containing protein</fullName>
    </recommendedName>
</protein>
<reference evidence="3 4" key="1">
    <citation type="submission" date="2017-04" db="EMBL/GenBank/DDBJ databases">
        <authorList>
            <person name="Afonso C.L."/>
            <person name="Miller P.J."/>
            <person name="Scott M.A."/>
            <person name="Spackman E."/>
            <person name="Goraichik I."/>
            <person name="Dimitrov K.M."/>
            <person name="Suarez D.L."/>
            <person name="Swayne D.E."/>
        </authorList>
    </citation>
    <scope>NUCLEOTIDE SEQUENCE [LARGE SCALE GENOMIC DNA]</scope>
    <source>
        <strain evidence="3 4">DSM 11622</strain>
    </source>
</reference>
<dbReference type="Pfam" id="PF13472">
    <property type="entry name" value="Lipase_GDSL_2"/>
    <property type="match status" value="1"/>
</dbReference>